<dbReference type="GO" id="GO:0008170">
    <property type="term" value="F:N-methyltransferase activity"/>
    <property type="evidence" value="ECO:0007669"/>
    <property type="project" value="InterPro"/>
</dbReference>
<name>A0A095UKY8_9GAMM</name>
<keyword evidence="4" id="KW-0680">Restriction system</keyword>
<gene>
    <name evidence="6" type="ORF">HA49_07410</name>
</gene>
<dbReference type="EMBL" id="JPKR02000004">
    <property type="protein sequence ID" value="KGD75088.1"/>
    <property type="molecule type" value="Genomic_DNA"/>
</dbReference>
<evidence type="ECO:0000256" key="2">
    <source>
        <dbReference type="ARBA" id="ARBA00022603"/>
    </source>
</evidence>
<accession>A0A095UKY8</accession>
<keyword evidence="2" id="KW-0489">Methyltransferase</keyword>
<keyword evidence="3" id="KW-0808">Transferase</keyword>
<evidence type="ECO:0000259" key="5">
    <source>
        <dbReference type="Pfam" id="PF02384"/>
    </source>
</evidence>
<dbReference type="PROSITE" id="PS00092">
    <property type="entry name" value="N6_MTASE"/>
    <property type="match status" value="1"/>
</dbReference>
<organism evidence="6 7">
    <name type="scientific">Tatumella morbirosei</name>
    <dbReference type="NCBI Taxonomy" id="642227"/>
    <lineage>
        <taxon>Bacteria</taxon>
        <taxon>Pseudomonadati</taxon>
        <taxon>Pseudomonadota</taxon>
        <taxon>Gammaproteobacteria</taxon>
        <taxon>Enterobacterales</taxon>
        <taxon>Erwiniaceae</taxon>
        <taxon>Tatumella</taxon>
    </lineage>
</organism>
<dbReference type="RefSeq" id="WP_038018426.1">
    <property type="nucleotide sequence ID" value="NZ_JPKR02000004.1"/>
</dbReference>
<protein>
    <recommendedName>
        <fullName evidence="5">DNA methylase adenine-specific domain-containing protein</fullName>
    </recommendedName>
</protein>
<dbReference type="GO" id="GO:0009307">
    <property type="term" value="P:DNA restriction-modification system"/>
    <property type="evidence" value="ECO:0007669"/>
    <property type="project" value="UniProtKB-KW"/>
</dbReference>
<dbReference type="SUPFAM" id="SSF53335">
    <property type="entry name" value="S-adenosyl-L-methionine-dependent methyltransferases"/>
    <property type="match status" value="1"/>
</dbReference>
<dbReference type="eggNOG" id="ENOG50336IY">
    <property type="taxonomic scope" value="Bacteria"/>
</dbReference>
<proteinExistence type="inferred from homology"/>
<dbReference type="Gene3D" id="3.40.50.150">
    <property type="entry name" value="Vaccinia Virus protein VP39"/>
    <property type="match status" value="1"/>
</dbReference>
<dbReference type="GO" id="GO:0003677">
    <property type="term" value="F:DNA binding"/>
    <property type="evidence" value="ECO:0007669"/>
    <property type="project" value="InterPro"/>
</dbReference>
<evidence type="ECO:0000313" key="7">
    <source>
        <dbReference type="Proteomes" id="UP000029577"/>
    </source>
</evidence>
<sequence length="269" mass="30479">MSRQSAFYSKFIGKVDLIILNPPFSVRRREWLSWKDKNSSLTIKASYSAIFTLLSLSYLTENGKLLAILPSGALESHRDSPAWDIIRKKCTVEVIKRNHSNTFKNVTANTVIVLVSKLELKELPYTKTNEPHQCQAPKKFEIIRGSLPVFKAKIVSKGIPYVHTTNLLENKVKTNQYVTKNRSVITGPSLLIPRVGRCNENKLCILKKSETVSISDCIIGISHSDEEMVKSLFLKIKENINHLLELYVGTGAQYIRVKDLSNYIDTINL</sequence>
<evidence type="ECO:0000256" key="1">
    <source>
        <dbReference type="ARBA" id="ARBA00006594"/>
    </source>
</evidence>
<evidence type="ECO:0000313" key="6">
    <source>
        <dbReference type="EMBL" id="KGD75088.1"/>
    </source>
</evidence>
<evidence type="ECO:0000256" key="3">
    <source>
        <dbReference type="ARBA" id="ARBA00022679"/>
    </source>
</evidence>
<dbReference type="OrthoDB" id="9784823at2"/>
<dbReference type="InterPro" id="IPR029063">
    <property type="entry name" value="SAM-dependent_MTases_sf"/>
</dbReference>
<dbReference type="Pfam" id="PF02384">
    <property type="entry name" value="N6_Mtase"/>
    <property type="match status" value="1"/>
</dbReference>
<dbReference type="PRINTS" id="PR00507">
    <property type="entry name" value="N12N6MTFRASE"/>
</dbReference>
<dbReference type="GO" id="GO:0032259">
    <property type="term" value="P:methylation"/>
    <property type="evidence" value="ECO:0007669"/>
    <property type="project" value="UniProtKB-KW"/>
</dbReference>
<feature type="domain" description="DNA methylase adenine-specific" evidence="5">
    <location>
        <begin position="13"/>
        <end position="118"/>
    </location>
</feature>
<keyword evidence="7" id="KW-1185">Reference proteome</keyword>
<reference evidence="6" key="1">
    <citation type="submission" date="2014-12" db="EMBL/GenBank/DDBJ databases">
        <title>The draft genome of the Tatumella morbirosei type strain, LMG23360T isolated from pineapple rot.</title>
        <authorList>
            <person name="Smits T.H."/>
            <person name="Palmer M."/>
            <person name="Venter S.N."/>
            <person name="Duffy B."/>
            <person name="Steenkamp E.T."/>
            <person name="Chan W.Y."/>
            <person name="Coutinho T.A."/>
            <person name="Coetzee M.P."/>
            <person name="De Maayer P."/>
        </authorList>
    </citation>
    <scope>NUCLEOTIDE SEQUENCE [LARGE SCALE GENOMIC DNA]</scope>
    <source>
        <strain evidence="6">LMG 23360</strain>
    </source>
</reference>
<dbReference type="AlphaFoldDB" id="A0A095UKY8"/>
<dbReference type="InterPro" id="IPR003356">
    <property type="entry name" value="DNA_methylase_A-5"/>
</dbReference>
<dbReference type="Proteomes" id="UP000029577">
    <property type="component" value="Unassembled WGS sequence"/>
</dbReference>
<dbReference type="SUPFAM" id="SSF116734">
    <property type="entry name" value="DNA methylase specificity domain"/>
    <property type="match status" value="1"/>
</dbReference>
<comment type="caution">
    <text evidence="6">The sequence shown here is derived from an EMBL/GenBank/DDBJ whole genome shotgun (WGS) entry which is preliminary data.</text>
</comment>
<comment type="similarity">
    <text evidence="1">Belongs to the N(4)/N(6)-methyltransferase family.</text>
</comment>
<dbReference type="InterPro" id="IPR002052">
    <property type="entry name" value="DNA_methylase_N6_adenine_CS"/>
</dbReference>
<evidence type="ECO:0000256" key="4">
    <source>
        <dbReference type="ARBA" id="ARBA00022747"/>
    </source>
</evidence>